<comment type="caution">
    <text evidence="4">The sequence shown here is derived from an EMBL/GenBank/DDBJ whole genome shotgun (WGS) entry which is preliminary data.</text>
</comment>
<dbReference type="RefSeq" id="WP_021319763.1">
    <property type="nucleotide sequence ID" value="NZ_AUWY01000124.1"/>
</dbReference>
<sequence>MSLTTFTTVLLMAGSQADATPPPQVDAASAAIALGQPSAAAPQDNPPAGTDPNQAQGDGIVVTARESDPADPLDEVNVQSFKAVQSVDKAVVGPVAQGYKKAVPSPIRSGLRNILSNLSEPIVFLNYLLQFKLGKSAETLGRFTVNSTLGFAGLFDIAKKKPFHLPHRNNGFGYTLGYYGVKTGPYLYLPLIGPTTVRDLFGRVVDLSVLPAAVGQPFNDPAFAIPTTTVRLLDERAESQNEVEAIRASADPYATVRDNYLRQRQAEIDALHGRTAPAEPTGTVPEDAQPLAPALPYGSTTPDDAPASGPAAEPATAGPTA</sequence>
<dbReference type="Pfam" id="PF04333">
    <property type="entry name" value="MlaA"/>
    <property type="match status" value="1"/>
</dbReference>
<feature type="compositionally biased region" description="Low complexity" evidence="3">
    <location>
        <begin position="300"/>
        <end position="321"/>
    </location>
</feature>
<evidence type="ECO:0008006" key="6">
    <source>
        <dbReference type="Google" id="ProtNLM"/>
    </source>
</evidence>
<protein>
    <recommendedName>
        <fullName evidence="6">ABC transporter</fullName>
    </recommendedName>
</protein>
<dbReference type="PANTHER" id="PTHR30035">
    <property type="entry name" value="LIPOPROTEIN VACJ-RELATED"/>
    <property type="match status" value="1"/>
</dbReference>
<dbReference type="GO" id="GO:0016020">
    <property type="term" value="C:membrane"/>
    <property type="evidence" value="ECO:0007669"/>
    <property type="project" value="InterPro"/>
</dbReference>
<accession>T0IN27</accession>
<evidence type="ECO:0000313" key="4">
    <source>
        <dbReference type="EMBL" id="EQB30210.1"/>
    </source>
</evidence>
<dbReference type="AlphaFoldDB" id="T0IN27"/>
<comment type="similarity">
    <text evidence="1">Belongs to the MlaA family.</text>
</comment>
<name>T0IN27_9SPHN</name>
<evidence type="ECO:0000256" key="3">
    <source>
        <dbReference type="SAM" id="MobiDB-lite"/>
    </source>
</evidence>
<dbReference type="PATRIC" id="fig|1346791.3.peg.4047"/>
<dbReference type="STRING" id="1346791.M529_20920"/>
<dbReference type="eggNOG" id="COG2853">
    <property type="taxonomic scope" value="Bacteria"/>
</dbReference>
<dbReference type="Proteomes" id="UP000015523">
    <property type="component" value="Unassembled WGS sequence"/>
</dbReference>
<organism evidence="4 5">
    <name type="scientific">Sphingobium ummariense RL-3</name>
    <dbReference type="NCBI Taxonomy" id="1346791"/>
    <lineage>
        <taxon>Bacteria</taxon>
        <taxon>Pseudomonadati</taxon>
        <taxon>Pseudomonadota</taxon>
        <taxon>Alphaproteobacteria</taxon>
        <taxon>Sphingomonadales</taxon>
        <taxon>Sphingomonadaceae</taxon>
        <taxon>Sphingobium</taxon>
    </lineage>
</organism>
<dbReference type="PRINTS" id="PR01805">
    <property type="entry name" value="VACJLIPOPROT"/>
</dbReference>
<dbReference type="PANTHER" id="PTHR30035:SF3">
    <property type="entry name" value="INTERMEMBRANE PHOSPHOLIPID TRANSPORT SYSTEM LIPOPROTEIN MLAA"/>
    <property type="match status" value="1"/>
</dbReference>
<feature type="region of interest" description="Disordered" evidence="3">
    <location>
        <begin position="274"/>
        <end position="321"/>
    </location>
</feature>
<feature type="region of interest" description="Disordered" evidence="3">
    <location>
        <begin position="33"/>
        <end position="56"/>
    </location>
</feature>
<evidence type="ECO:0000313" key="5">
    <source>
        <dbReference type="Proteomes" id="UP000015523"/>
    </source>
</evidence>
<gene>
    <name evidence="4" type="ORF">M529_20920</name>
</gene>
<keyword evidence="2" id="KW-0732">Signal</keyword>
<reference evidence="4 5" key="1">
    <citation type="journal article" date="2013" name="Genome Announc.">
        <title>Draft Genome Sequence of Sphingobium ummariense Strain RL-3, a Hexachlorocyclohexane-Degrading Bacterium.</title>
        <authorList>
            <person name="Kohli P."/>
            <person name="Dua A."/>
            <person name="Sangwan N."/>
            <person name="Oldach P."/>
            <person name="Khurana J.P."/>
            <person name="Lal R."/>
        </authorList>
    </citation>
    <scope>NUCLEOTIDE SEQUENCE [LARGE SCALE GENOMIC DNA]</scope>
    <source>
        <strain evidence="4 5">RL-3</strain>
    </source>
</reference>
<dbReference type="EMBL" id="AUWY01000124">
    <property type="protein sequence ID" value="EQB30210.1"/>
    <property type="molecule type" value="Genomic_DNA"/>
</dbReference>
<evidence type="ECO:0000256" key="2">
    <source>
        <dbReference type="ARBA" id="ARBA00022729"/>
    </source>
</evidence>
<proteinExistence type="inferred from homology"/>
<dbReference type="InterPro" id="IPR007428">
    <property type="entry name" value="MlaA"/>
</dbReference>
<dbReference type="GO" id="GO:0120010">
    <property type="term" value="P:intermembrane phospholipid transfer"/>
    <property type="evidence" value="ECO:0007669"/>
    <property type="project" value="TreeGrafter"/>
</dbReference>
<keyword evidence="5" id="KW-1185">Reference proteome</keyword>
<evidence type="ECO:0000256" key="1">
    <source>
        <dbReference type="ARBA" id="ARBA00010634"/>
    </source>
</evidence>